<organism evidence="6 7">
    <name type="scientific">Burkholderia aenigmatica</name>
    <dbReference type="NCBI Taxonomy" id="2015348"/>
    <lineage>
        <taxon>Bacteria</taxon>
        <taxon>Pseudomonadati</taxon>
        <taxon>Pseudomonadota</taxon>
        <taxon>Betaproteobacteria</taxon>
        <taxon>Burkholderiales</taxon>
        <taxon>Burkholderiaceae</taxon>
        <taxon>Burkholderia</taxon>
        <taxon>Burkholderia cepacia complex</taxon>
    </lineage>
</organism>
<dbReference type="RefSeq" id="WP_175020785.1">
    <property type="nucleotide sequence ID" value="NZ_CABVQC010000001.1"/>
</dbReference>
<keyword evidence="3 4" id="KW-0732">Signal</keyword>
<feature type="signal peptide" evidence="4">
    <location>
        <begin position="1"/>
        <end position="41"/>
    </location>
</feature>
<dbReference type="SUPFAM" id="SSF53850">
    <property type="entry name" value="Periplasmic binding protein-like II"/>
    <property type="match status" value="1"/>
</dbReference>
<dbReference type="GO" id="GO:0030288">
    <property type="term" value="C:outer membrane-bounded periplasmic space"/>
    <property type="evidence" value="ECO:0007669"/>
    <property type="project" value="UniProtKB-ARBA"/>
</dbReference>
<protein>
    <submittedName>
        <fullName evidence="6">ABC transporter substrate-binding protein</fullName>
    </submittedName>
</protein>
<feature type="domain" description="Solute-binding protein family 5" evidence="5">
    <location>
        <begin position="88"/>
        <end position="437"/>
    </location>
</feature>
<gene>
    <name evidence="6" type="ORF">BLA13014_00158</name>
</gene>
<dbReference type="EMBL" id="CABVQC010000001">
    <property type="protein sequence ID" value="VWB09828.1"/>
    <property type="molecule type" value="Genomic_DNA"/>
</dbReference>
<feature type="chain" id="PRO_5026985391" evidence="4">
    <location>
        <begin position="42"/>
        <end position="520"/>
    </location>
</feature>
<evidence type="ECO:0000256" key="4">
    <source>
        <dbReference type="SAM" id="SignalP"/>
    </source>
</evidence>
<evidence type="ECO:0000256" key="3">
    <source>
        <dbReference type="ARBA" id="ARBA00022729"/>
    </source>
</evidence>
<dbReference type="AlphaFoldDB" id="A0A6P2H0W7"/>
<dbReference type="Gene3D" id="3.10.105.10">
    <property type="entry name" value="Dipeptide-binding Protein, Domain 3"/>
    <property type="match status" value="1"/>
</dbReference>
<name>A0A6P2H0W7_9BURK</name>
<evidence type="ECO:0000313" key="6">
    <source>
        <dbReference type="EMBL" id="VWB09828.1"/>
    </source>
</evidence>
<keyword evidence="2" id="KW-0813">Transport</keyword>
<evidence type="ECO:0000259" key="5">
    <source>
        <dbReference type="Pfam" id="PF00496"/>
    </source>
</evidence>
<comment type="similarity">
    <text evidence="1">Belongs to the bacterial solute-binding protein 5 family.</text>
</comment>
<dbReference type="GO" id="GO:0043190">
    <property type="term" value="C:ATP-binding cassette (ABC) transporter complex"/>
    <property type="evidence" value="ECO:0007669"/>
    <property type="project" value="InterPro"/>
</dbReference>
<evidence type="ECO:0000313" key="7">
    <source>
        <dbReference type="Proteomes" id="UP000494261"/>
    </source>
</evidence>
<dbReference type="Gene3D" id="3.90.76.10">
    <property type="entry name" value="Dipeptide-binding Protein, Domain 1"/>
    <property type="match status" value="1"/>
</dbReference>
<dbReference type="InterPro" id="IPR000914">
    <property type="entry name" value="SBP_5_dom"/>
</dbReference>
<dbReference type="PIRSF" id="PIRSF002741">
    <property type="entry name" value="MppA"/>
    <property type="match status" value="1"/>
</dbReference>
<dbReference type="GO" id="GO:1904680">
    <property type="term" value="F:peptide transmembrane transporter activity"/>
    <property type="evidence" value="ECO:0007669"/>
    <property type="project" value="TreeGrafter"/>
</dbReference>
<evidence type="ECO:0000256" key="1">
    <source>
        <dbReference type="ARBA" id="ARBA00005695"/>
    </source>
</evidence>
<sequence length="520" mass="57310">MKTGDLVGKRSLRTVALQACRSLGFALVVSCGALAVQPAMAAATDLRIALSGGIDQLDPARTANGPDLAIISQIYETLLALDPKTGKLLPNLATSYTLKEPTLWEFKLRNDVRFQDGKPLTAADVKYSIDRILDPAMNSPHASQLASIAEVIVVDPSTVQIRTKTPDPLLPRRMQPIGGSGRVFIVPKHYFESHSQQEVNDKPLGSGPYKLAEWHKGSSITLERNAAYWGPKPDATSGRFTFVPENGTRVNALLQGEVDIIQRVPIADVERLDKSQNAKVITSMDGLVHTLLLDSRRPPFNDINVRKAFVESLDINNIVTHVLGKYGRVLAVPLAPTVVQFDKSIKPYPTDRKDAKALLAGKTIELKTYTSDGRYVNDREIYQAINAQLNSTGFRIQPQVMEWGRLIGLMQTKSGGPFYIIGWDFGEGDASKMNSFLNSRSPLSVTNDPEFDRLAAQAAGEMDEAKRADDWKAAQKLVHDRYYVAAVWQAASIYGFSKRLQWDARFGDNFDLATVKVSAK</sequence>
<dbReference type="InterPro" id="IPR039424">
    <property type="entry name" value="SBP_5"/>
</dbReference>
<dbReference type="GO" id="GO:0015833">
    <property type="term" value="P:peptide transport"/>
    <property type="evidence" value="ECO:0007669"/>
    <property type="project" value="TreeGrafter"/>
</dbReference>
<dbReference type="PANTHER" id="PTHR30290:SF9">
    <property type="entry name" value="OLIGOPEPTIDE-BINDING PROTEIN APPA"/>
    <property type="match status" value="1"/>
</dbReference>
<dbReference type="InterPro" id="IPR030678">
    <property type="entry name" value="Peptide/Ni-bd"/>
</dbReference>
<dbReference type="PANTHER" id="PTHR30290">
    <property type="entry name" value="PERIPLASMIC BINDING COMPONENT OF ABC TRANSPORTER"/>
    <property type="match status" value="1"/>
</dbReference>
<dbReference type="Gene3D" id="3.40.190.10">
    <property type="entry name" value="Periplasmic binding protein-like II"/>
    <property type="match status" value="1"/>
</dbReference>
<dbReference type="Proteomes" id="UP000494261">
    <property type="component" value="Unassembled WGS sequence"/>
</dbReference>
<evidence type="ECO:0000256" key="2">
    <source>
        <dbReference type="ARBA" id="ARBA00022448"/>
    </source>
</evidence>
<accession>A0A6P2H0W7</accession>
<reference evidence="6 7" key="1">
    <citation type="submission" date="2019-09" db="EMBL/GenBank/DDBJ databases">
        <authorList>
            <person name="Depoorter E."/>
        </authorList>
    </citation>
    <scope>NUCLEOTIDE SEQUENCE [LARGE SCALE GENOMIC DNA]</scope>
    <source>
        <strain evidence="6">LMG 13014</strain>
    </source>
</reference>
<proteinExistence type="inferred from homology"/>
<dbReference type="Pfam" id="PF00496">
    <property type="entry name" value="SBP_bac_5"/>
    <property type="match status" value="1"/>
</dbReference>